<evidence type="ECO:0000313" key="2">
    <source>
        <dbReference type="EMBL" id="MFB0835410.1"/>
    </source>
</evidence>
<dbReference type="RefSeq" id="WP_373972581.1">
    <property type="nucleotide sequence ID" value="NZ_JBHDLJ010000010.1"/>
</dbReference>
<dbReference type="InterPro" id="IPR000835">
    <property type="entry name" value="HTH_MarR-typ"/>
</dbReference>
<dbReference type="InterPro" id="IPR039422">
    <property type="entry name" value="MarR/SlyA-like"/>
</dbReference>
<accession>A0ABV4UP38</accession>
<dbReference type="PANTHER" id="PTHR33164">
    <property type="entry name" value="TRANSCRIPTIONAL REGULATOR, MARR FAMILY"/>
    <property type="match status" value="1"/>
</dbReference>
<dbReference type="Proteomes" id="UP001575652">
    <property type="component" value="Unassembled WGS sequence"/>
</dbReference>
<comment type="caution">
    <text evidence="2">The sequence shown here is derived from an EMBL/GenBank/DDBJ whole genome shotgun (WGS) entry which is preliminary data.</text>
</comment>
<evidence type="ECO:0000259" key="1">
    <source>
        <dbReference type="PROSITE" id="PS50995"/>
    </source>
</evidence>
<dbReference type="InterPro" id="IPR036388">
    <property type="entry name" value="WH-like_DNA-bd_sf"/>
</dbReference>
<dbReference type="PANTHER" id="PTHR33164:SF57">
    <property type="entry name" value="MARR-FAMILY TRANSCRIPTIONAL REGULATOR"/>
    <property type="match status" value="1"/>
</dbReference>
<dbReference type="PROSITE" id="PS50995">
    <property type="entry name" value="HTH_MARR_2"/>
    <property type="match status" value="1"/>
</dbReference>
<sequence length="161" mass="17231">MPLERPTALDLVESVQSLHQVLKCVAHAGVRPGRPGIGPLAVLVRVHNNEPVRATDIARALGIGPASLSRHVAELESAGMLLRDQDPADARAQLLRLTGAGRAAVEESTAHRAELLAELLDNWDEARARDAVTLLDELADVLREGLSRDAASRPEPRQAAT</sequence>
<name>A0ABV4UP38_9MICC</name>
<dbReference type="SUPFAM" id="SSF46785">
    <property type="entry name" value="Winged helix' DNA-binding domain"/>
    <property type="match status" value="1"/>
</dbReference>
<feature type="domain" description="HTH marR-type" evidence="1">
    <location>
        <begin position="1"/>
        <end position="140"/>
    </location>
</feature>
<dbReference type="Gene3D" id="1.10.10.10">
    <property type="entry name" value="Winged helix-like DNA-binding domain superfamily/Winged helix DNA-binding domain"/>
    <property type="match status" value="1"/>
</dbReference>
<dbReference type="SMART" id="SM00347">
    <property type="entry name" value="HTH_MARR"/>
    <property type="match status" value="1"/>
</dbReference>
<keyword evidence="3" id="KW-1185">Reference proteome</keyword>
<protein>
    <submittedName>
        <fullName evidence="2">MarR family winged helix-turn-helix transcriptional regulator</fullName>
    </submittedName>
</protein>
<proteinExistence type="predicted"/>
<organism evidence="2 3">
    <name type="scientific">Arthrobacter halodurans</name>
    <dbReference type="NCBI Taxonomy" id="516699"/>
    <lineage>
        <taxon>Bacteria</taxon>
        <taxon>Bacillati</taxon>
        <taxon>Actinomycetota</taxon>
        <taxon>Actinomycetes</taxon>
        <taxon>Micrococcales</taxon>
        <taxon>Micrococcaceae</taxon>
        <taxon>Arthrobacter</taxon>
    </lineage>
</organism>
<dbReference type="Pfam" id="PF01047">
    <property type="entry name" value="MarR"/>
    <property type="match status" value="1"/>
</dbReference>
<evidence type="ECO:0000313" key="3">
    <source>
        <dbReference type="Proteomes" id="UP001575652"/>
    </source>
</evidence>
<reference evidence="2 3" key="1">
    <citation type="submission" date="2024-09" db="EMBL/GenBank/DDBJ databases">
        <authorList>
            <person name="Salinas-Garcia M.A."/>
            <person name="Prieme A."/>
        </authorList>
    </citation>
    <scope>NUCLEOTIDE SEQUENCE [LARGE SCALE GENOMIC DNA]</scope>
    <source>
        <strain evidence="2 3">DSM 21081</strain>
    </source>
</reference>
<gene>
    <name evidence="2" type="ORF">ACETWP_12500</name>
</gene>
<dbReference type="EMBL" id="JBHDLJ010000010">
    <property type="protein sequence ID" value="MFB0835410.1"/>
    <property type="molecule type" value="Genomic_DNA"/>
</dbReference>
<dbReference type="InterPro" id="IPR036390">
    <property type="entry name" value="WH_DNA-bd_sf"/>
</dbReference>